<dbReference type="EMBL" id="CP030759">
    <property type="protein sequence ID" value="AXA36810.1"/>
    <property type="molecule type" value="Genomic_DNA"/>
</dbReference>
<dbReference type="KEGG" id="schv:BRCON_2033"/>
<reference evidence="1 2" key="1">
    <citation type="submission" date="2018-05" db="EMBL/GenBank/DDBJ databases">
        <title>A metagenomic window into the 2 km-deep terrestrial subsurface aquifer revealed taxonomically and functionally diverse microbial community comprising novel uncultured bacterial lineages.</title>
        <authorList>
            <person name="Kadnikov V.V."/>
            <person name="Mardanov A.V."/>
            <person name="Beletsky A.V."/>
            <person name="Banks D."/>
            <person name="Pimenov N.V."/>
            <person name="Frank Y.A."/>
            <person name="Karnachuk O.V."/>
            <person name="Ravin N.V."/>
        </authorList>
    </citation>
    <scope>NUCLEOTIDE SEQUENCE [LARGE SCALE GENOMIC DNA]</scope>
    <source>
        <strain evidence="1">BY</strain>
    </source>
</reference>
<evidence type="ECO:0000313" key="2">
    <source>
        <dbReference type="Proteomes" id="UP000262583"/>
    </source>
</evidence>
<dbReference type="Proteomes" id="UP000262583">
    <property type="component" value="Chromosome"/>
</dbReference>
<sequence length="174" mass="19865">MLAKDGSDVRRCCHSCDSSRWRFGRASPRGKPRGDKGHSIKHERSCHLLMAVLQSWWSRRTSSYGVPKPWVGAPPGPRTDNAPSWVSTWRSRAIGHPPHLGLARSPLSIRKSKNPKSRTNSVRFCRAQCLVQARLVGGRGNRDRRGHRGCNVLKSAVWWRRPHPFEERKTVTRF</sequence>
<name>A0A2Z4Y6H7_SUMC1</name>
<protein>
    <submittedName>
        <fullName evidence="1">Uncharacterized protein</fullName>
    </submittedName>
</protein>
<gene>
    <name evidence="1" type="ORF">BRCON_2033</name>
</gene>
<organism evidence="1 2">
    <name type="scientific">Sumerlaea chitinivorans</name>
    <dbReference type="NCBI Taxonomy" id="2250252"/>
    <lineage>
        <taxon>Bacteria</taxon>
        <taxon>Candidatus Sumerlaeota</taxon>
        <taxon>Candidatus Sumerlaeia</taxon>
        <taxon>Candidatus Sumerlaeales</taxon>
        <taxon>Candidatus Sumerlaeaceae</taxon>
        <taxon>Candidatus Sumerlaea</taxon>
    </lineage>
</organism>
<proteinExistence type="predicted"/>
<evidence type="ECO:0000313" key="1">
    <source>
        <dbReference type="EMBL" id="AXA36810.1"/>
    </source>
</evidence>
<accession>A0A2Z4Y6H7</accession>
<dbReference type="AlphaFoldDB" id="A0A2Z4Y6H7"/>